<comment type="subcellular location">
    <subcellularLocation>
        <location evidence="1">Membrane</location>
        <topology evidence="1">Multi-pass membrane protein</topology>
    </subcellularLocation>
</comment>
<accession>A0A2P2CDM7</accession>
<dbReference type="Gene3D" id="1.20.1250.20">
    <property type="entry name" value="MFS general substrate transporter like domains"/>
    <property type="match status" value="2"/>
</dbReference>
<sequence length="461" mass="46972">MNSYGEQVTAPLAAVDRRTLLSRDFVLTSLGTFSLIFLTAFESLAVTTVMPGISRELDGQALYAVSFAAPLATGIVGMVAAGLWSDRRGPVRPLIGTVVLFMLGLLVCGVAPSMEVLVLGRLLQGLGGGGSIVAVYVLVGVVYPARLQPRVFAGFAAAWVLPSLFGPSVAALIADRYGWQWVFLTAVALAAVALVMCVPSLRSLPAQVARGSGGGRAALAWSALAAVGVLALDLSSRAGWASLFVGLAAGAVIVVAVRPLVPVGTLQAARGLPSTVLTRGALSASFVTAEAYLPFVLQDHWDYSPGQAGIALSVAGISWATASQVQGRLGERLRDTRAMVLGANLALVGLVTIVVTTFGHWSSLLLIAGFGVLAVGMGLGFARTTVAMLSASSNEDRGFNSSALSIADSLAAAVAVTIAGLAFAASESTGFGDPFGAVFVVGLVSVLLAVAAARRTSLTAT</sequence>
<dbReference type="SUPFAM" id="SSF103473">
    <property type="entry name" value="MFS general substrate transporter"/>
    <property type="match status" value="1"/>
</dbReference>
<dbReference type="InterPro" id="IPR036259">
    <property type="entry name" value="MFS_trans_sf"/>
</dbReference>
<keyword evidence="2 5" id="KW-0812">Transmembrane</keyword>
<feature type="transmembrane region" description="Helical" evidence="5">
    <location>
        <begin position="213"/>
        <end position="232"/>
    </location>
</feature>
<feature type="transmembrane region" description="Helical" evidence="5">
    <location>
        <begin position="435"/>
        <end position="453"/>
    </location>
</feature>
<gene>
    <name evidence="7" type="ORF">NOCA270066</name>
</gene>
<feature type="transmembrane region" description="Helical" evidence="5">
    <location>
        <begin position="364"/>
        <end position="382"/>
    </location>
</feature>
<dbReference type="PANTHER" id="PTHR23501">
    <property type="entry name" value="MAJOR FACILITATOR SUPERFAMILY"/>
    <property type="match status" value="1"/>
</dbReference>
<feature type="transmembrane region" description="Helical" evidence="5">
    <location>
        <begin position="238"/>
        <end position="261"/>
    </location>
</feature>
<feature type="transmembrane region" description="Helical" evidence="5">
    <location>
        <begin position="126"/>
        <end position="145"/>
    </location>
</feature>
<dbReference type="Pfam" id="PF07690">
    <property type="entry name" value="MFS_1"/>
    <property type="match status" value="1"/>
</dbReference>
<dbReference type="AlphaFoldDB" id="A0A2P2CDM7"/>
<evidence type="ECO:0000256" key="5">
    <source>
        <dbReference type="SAM" id="Phobius"/>
    </source>
</evidence>
<dbReference type="InterPro" id="IPR011701">
    <property type="entry name" value="MFS"/>
</dbReference>
<evidence type="ECO:0000256" key="2">
    <source>
        <dbReference type="ARBA" id="ARBA00022692"/>
    </source>
</evidence>
<evidence type="ECO:0000259" key="6">
    <source>
        <dbReference type="PROSITE" id="PS50850"/>
    </source>
</evidence>
<feature type="transmembrane region" description="Helical" evidence="5">
    <location>
        <begin position="179"/>
        <end position="201"/>
    </location>
</feature>
<name>A0A2P2CDM7_9ZZZZ</name>
<feature type="transmembrane region" description="Helical" evidence="5">
    <location>
        <begin position="94"/>
        <end position="114"/>
    </location>
</feature>
<proteinExistence type="predicted"/>
<organism evidence="7">
    <name type="scientific">metagenome</name>
    <dbReference type="NCBI Taxonomy" id="256318"/>
    <lineage>
        <taxon>unclassified sequences</taxon>
        <taxon>metagenomes</taxon>
    </lineage>
</organism>
<feature type="transmembrane region" description="Helical" evidence="5">
    <location>
        <begin position="25"/>
        <end position="49"/>
    </location>
</feature>
<dbReference type="PANTHER" id="PTHR23501:SF154">
    <property type="entry name" value="MULTIDRUG-EFFLUX TRANSPORTER RV1634-RELATED"/>
    <property type="match status" value="1"/>
</dbReference>
<protein>
    <submittedName>
        <fullName evidence="7">Putative Major facilitator superfamily MFS_1</fullName>
    </submittedName>
</protein>
<keyword evidence="3 5" id="KW-1133">Transmembrane helix</keyword>
<evidence type="ECO:0000256" key="3">
    <source>
        <dbReference type="ARBA" id="ARBA00022989"/>
    </source>
</evidence>
<keyword evidence="4 5" id="KW-0472">Membrane</keyword>
<dbReference type="InterPro" id="IPR020846">
    <property type="entry name" value="MFS_dom"/>
</dbReference>
<dbReference type="GO" id="GO:0022857">
    <property type="term" value="F:transmembrane transporter activity"/>
    <property type="evidence" value="ECO:0007669"/>
    <property type="project" value="InterPro"/>
</dbReference>
<evidence type="ECO:0000256" key="4">
    <source>
        <dbReference type="ARBA" id="ARBA00023136"/>
    </source>
</evidence>
<feature type="transmembrane region" description="Helical" evidence="5">
    <location>
        <begin position="152"/>
        <end position="173"/>
    </location>
</feature>
<feature type="domain" description="Major facilitator superfamily (MFS) profile" evidence="6">
    <location>
        <begin position="28"/>
        <end position="457"/>
    </location>
</feature>
<feature type="transmembrane region" description="Helical" evidence="5">
    <location>
        <begin position="338"/>
        <end position="358"/>
    </location>
</feature>
<dbReference type="GO" id="GO:0005886">
    <property type="term" value="C:plasma membrane"/>
    <property type="evidence" value="ECO:0007669"/>
    <property type="project" value="TreeGrafter"/>
</dbReference>
<reference evidence="7" key="1">
    <citation type="submission" date="2015-08" db="EMBL/GenBank/DDBJ databases">
        <authorList>
            <person name="Babu N.S."/>
            <person name="Beckwith C.J."/>
            <person name="Beseler K.G."/>
            <person name="Brison A."/>
            <person name="Carone J.V."/>
            <person name="Caskin T.P."/>
            <person name="Diamond M."/>
            <person name="Durham M.E."/>
            <person name="Foxe J.M."/>
            <person name="Go M."/>
            <person name="Henderson B.A."/>
            <person name="Jones I.B."/>
            <person name="McGettigan J.A."/>
            <person name="Micheletti S.J."/>
            <person name="Nasrallah M.E."/>
            <person name="Ortiz D."/>
            <person name="Piller C.R."/>
            <person name="Privatt S.R."/>
            <person name="Schneider S.L."/>
            <person name="Sharp S."/>
            <person name="Smith T.C."/>
            <person name="Stanton J.D."/>
            <person name="Ullery H.E."/>
            <person name="Wilson R.J."/>
            <person name="Serrano M.G."/>
            <person name="Buck G."/>
            <person name="Lee V."/>
            <person name="Wang Y."/>
            <person name="Carvalho R."/>
            <person name="Voegtly L."/>
            <person name="Shi R."/>
            <person name="Duckworth R."/>
            <person name="Johnson A."/>
            <person name="Loviza R."/>
            <person name="Walstead R."/>
            <person name="Shah Z."/>
            <person name="Kiflezghi M."/>
            <person name="Wade K."/>
            <person name="Ball S.L."/>
            <person name="Bradley K.W."/>
            <person name="Asai D.J."/>
            <person name="Bowman C.A."/>
            <person name="Russell D.A."/>
            <person name="Pope W.H."/>
            <person name="Jacobs-Sera D."/>
            <person name="Hendrix R.W."/>
            <person name="Hatfull G.F."/>
        </authorList>
    </citation>
    <scope>NUCLEOTIDE SEQUENCE</scope>
</reference>
<evidence type="ECO:0000256" key="1">
    <source>
        <dbReference type="ARBA" id="ARBA00004141"/>
    </source>
</evidence>
<dbReference type="EMBL" id="CZKA01000067">
    <property type="protein sequence ID" value="CUR60075.1"/>
    <property type="molecule type" value="Genomic_DNA"/>
</dbReference>
<feature type="transmembrane region" description="Helical" evidence="5">
    <location>
        <begin position="403"/>
        <end position="423"/>
    </location>
</feature>
<dbReference type="PROSITE" id="PS50850">
    <property type="entry name" value="MFS"/>
    <property type="match status" value="1"/>
</dbReference>
<feature type="transmembrane region" description="Helical" evidence="5">
    <location>
        <begin position="61"/>
        <end position="82"/>
    </location>
</feature>
<evidence type="ECO:0000313" key="7">
    <source>
        <dbReference type="EMBL" id="CUR60075.1"/>
    </source>
</evidence>